<sequence>MKPTDRQMEVLQAIAGLDQGDGVALFPVHLSPSQRVLAACIRAGWVATGEQVIEGFPAALVAYRLTEAGWAALR</sequence>
<dbReference type="RefSeq" id="WP_273381691.1">
    <property type="nucleotide sequence ID" value="NZ_PIUK01000412.1"/>
</dbReference>
<evidence type="ECO:0000313" key="2">
    <source>
        <dbReference type="Proteomes" id="UP000732377"/>
    </source>
</evidence>
<gene>
    <name evidence="1" type="ORF">CWE10_19250</name>
</gene>
<proteinExistence type="predicted"/>
<reference evidence="1" key="1">
    <citation type="submission" date="2017-11" db="EMBL/GenBank/DDBJ databases">
        <title>Three new genomes from thermophilic consortium.</title>
        <authorList>
            <person name="Quaggio R."/>
            <person name="Amgarten D."/>
            <person name="Setubal J.C."/>
        </authorList>
    </citation>
    <scope>NUCLEOTIDE SEQUENCE</scope>
    <source>
        <strain evidence="1">ZCTH01-B2</strain>
    </source>
</reference>
<evidence type="ECO:0000313" key="1">
    <source>
        <dbReference type="EMBL" id="MBY6278261.1"/>
    </source>
</evidence>
<dbReference type="AlphaFoldDB" id="A0A953IDK2"/>
<dbReference type="Proteomes" id="UP000732377">
    <property type="component" value="Unassembled WGS sequence"/>
</dbReference>
<feature type="non-terminal residue" evidence="1">
    <location>
        <position position="74"/>
    </location>
</feature>
<protein>
    <submittedName>
        <fullName evidence="1">Uncharacterized protein</fullName>
    </submittedName>
</protein>
<comment type="caution">
    <text evidence="1">The sequence shown here is derived from an EMBL/GenBank/DDBJ whole genome shotgun (WGS) entry which is preliminary data.</text>
</comment>
<organism evidence="1 2">
    <name type="scientific">Symbiobacterium thermophilum</name>
    <dbReference type="NCBI Taxonomy" id="2734"/>
    <lineage>
        <taxon>Bacteria</taxon>
        <taxon>Bacillati</taxon>
        <taxon>Bacillota</taxon>
        <taxon>Clostridia</taxon>
        <taxon>Eubacteriales</taxon>
        <taxon>Symbiobacteriaceae</taxon>
        <taxon>Symbiobacterium</taxon>
    </lineage>
</organism>
<accession>A0A953IDK2</accession>
<dbReference type="EMBL" id="PIUK01000412">
    <property type="protein sequence ID" value="MBY6278261.1"/>
    <property type="molecule type" value="Genomic_DNA"/>
</dbReference>
<name>A0A953IDK2_SYMTR</name>